<protein>
    <recommendedName>
        <fullName evidence="2">ER-bound oxygenase mpaB/mpaB'/Rubber oxygenase catalytic domain-containing protein</fullName>
    </recommendedName>
</protein>
<dbReference type="RefSeq" id="WP_345419144.1">
    <property type="nucleotide sequence ID" value="NZ_BAABGT010000040.1"/>
</dbReference>
<dbReference type="Proteomes" id="UP001501598">
    <property type="component" value="Unassembled WGS sequence"/>
</dbReference>
<dbReference type="Pfam" id="PF09995">
    <property type="entry name" value="MPAB_Lcp_cat"/>
    <property type="match status" value="1"/>
</dbReference>
<dbReference type="PANTHER" id="PTHR37539">
    <property type="entry name" value="SECRETED PROTEIN-RELATED"/>
    <property type="match status" value="1"/>
</dbReference>
<sequence length="433" mass="48255">MPTAQPDVRPADIPDDLVSGPSLRRTVNFEKAVGLYGRTTVEHIADHYNRGDELGYAAYAALHDLGGSPAEGRALYAKALEEGIDSLVDPPAALVELFKSVDTVPDWVDWDQLERGSIAYWRAGKMVVMCLAYAAIGAGFRTYGGTRPLVLSRRLIERDQVGRRLIETLRWAANASKPNGMRRFEDGFRLTMNVRMIHGAVRYHLSRSADWDWNDWGVPVDNVDALYTMGCLFTEAVVDALRKVGINLSDREVDDIIALWRYIGYVMGIPDDINFTDWKDLKTKSAIVRMLEHPADQGCVALMKSLTDYICEEKIQGYEVLPPFIDKRLGPDQKKVLTYGLMRAWAGDDICDQLGLPNNSLRHLVKIARPFVSTYDRVTRILPHDDGEKAAEALRAFGVALALKDGDPEVAGADEVTDSFERNSSKASEILHA</sequence>
<dbReference type="InterPro" id="IPR018713">
    <property type="entry name" value="MPAB/Lcp_cat_dom"/>
</dbReference>
<evidence type="ECO:0000313" key="3">
    <source>
        <dbReference type="EMBL" id="GAA4548470.1"/>
    </source>
</evidence>
<gene>
    <name evidence="3" type="ORF">GCM10023175_34820</name>
</gene>
<accession>A0ABP8RVJ4</accession>
<reference evidence="4" key="1">
    <citation type="journal article" date="2019" name="Int. J. Syst. Evol. Microbiol.">
        <title>The Global Catalogue of Microorganisms (GCM) 10K type strain sequencing project: providing services to taxonomists for standard genome sequencing and annotation.</title>
        <authorList>
            <consortium name="The Broad Institute Genomics Platform"/>
            <consortium name="The Broad Institute Genome Sequencing Center for Infectious Disease"/>
            <person name="Wu L."/>
            <person name="Ma J."/>
        </authorList>
    </citation>
    <scope>NUCLEOTIDE SEQUENCE [LARGE SCALE GENOMIC DNA]</scope>
    <source>
        <strain evidence="4">JCM 17906</strain>
    </source>
</reference>
<feature type="compositionally biased region" description="Basic and acidic residues" evidence="1">
    <location>
        <begin position="419"/>
        <end position="433"/>
    </location>
</feature>
<name>A0ABP8RVJ4_9PSEU</name>
<evidence type="ECO:0000256" key="1">
    <source>
        <dbReference type="SAM" id="MobiDB-lite"/>
    </source>
</evidence>
<proteinExistence type="predicted"/>
<evidence type="ECO:0000259" key="2">
    <source>
        <dbReference type="Pfam" id="PF09995"/>
    </source>
</evidence>
<dbReference type="InterPro" id="IPR037473">
    <property type="entry name" value="Lcp-like"/>
</dbReference>
<comment type="caution">
    <text evidence="3">The sequence shown here is derived from an EMBL/GenBank/DDBJ whole genome shotgun (WGS) entry which is preliminary data.</text>
</comment>
<feature type="region of interest" description="Disordered" evidence="1">
    <location>
        <begin position="412"/>
        <end position="433"/>
    </location>
</feature>
<dbReference type="PANTHER" id="PTHR37539:SF1">
    <property type="entry name" value="ER-BOUND OXYGENASE MPAB_MPAB'_RUBBER OXYGENASE CATALYTIC DOMAIN-CONTAINING PROTEIN"/>
    <property type="match status" value="1"/>
</dbReference>
<evidence type="ECO:0000313" key="4">
    <source>
        <dbReference type="Proteomes" id="UP001501598"/>
    </source>
</evidence>
<feature type="domain" description="ER-bound oxygenase mpaB/mpaB'/Rubber oxygenase catalytic" evidence="2">
    <location>
        <begin position="124"/>
        <end position="366"/>
    </location>
</feature>
<dbReference type="EMBL" id="BAABGT010000040">
    <property type="protein sequence ID" value="GAA4548470.1"/>
    <property type="molecule type" value="Genomic_DNA"/>
</dbReference>
<organism evidence="3 4">
    <name type="scientific">Pseudonocardia xishanensis</name>
    <dbReference type="NCBI Taxonomy" id="630995"/>
    <lineage>
        <taxon>Bacteria</taxon>
        <taxon>Bacillati</taxon>
        <taxon>Actinomycetota</taxon>
        <taxon>Actinomycetes</taxon>
        <taxon>Pseudonocardiales</taxon>
        <taxon>Pseudonocardiaceae</taxon>
        <taxon>Pseudonocardia</taxon>
    </lineage>
</organism>
<keyword evidence="4" id="KW-1185">Reference proteome</keyword>